<gene>
    <name evidence="1" type="ordered locus">RSPO_m01365</name>
</gene>
<dbReference type="HOGENOM" id="CLU_3047218_0_0_4"/>
<dbReference type="PATRIC" id="fig|1031711.3.peg.4557"/>
<sequence length="54" mass="6131">MRCGAGSGRRHAVCRVPIQFRRFAPSVHVRCAVRSVQFARTLDLARSPFAWSCR</sequence>
<organism evidence="1 2">
    <name type="scientific">Ralstonia solanacearum (strain Po82)</name>
    <dbReference type="NCBI Taxonomy" id="1031711"/>
    <lineage>
        <taxon>Bacteria</taxon>
        <taxon>Pseudomonadati</taxon>
        <taxon>Pseudomonadota</taxon>
        <taxon>Betaproteobacteria</taxon>
        <taxon>Burkholderiales</taxon>
        <taxon>Burkholderiaceae</taxon>
        <taxon>Ralstonia</taxon>
        <taxon>Ralstonia solanacearum species complex</taxon>
    </lineage>
</organism>
<geneLocation type="plasmid" evidence="2"/>
<name>F6GAT1_RALS8</name>
<evidence type="ECO:0000313" key="1">
    <source>
        <dbReference type="EMBL" id="AEG72000.1"/>
    </source>
</evidence>
<keyword evidence="1" id="KW-0614">Plasmid</keyword>
<protein>
    <submittedName>
        <fullName evidence="1">Uncharacterized protein</fullName>
    </submittedName>
</protein>
<dbReference type="AlphaFoldDB" id="F6GAT1"/>
<dbReference type="KEGG" id="rsn:RSPO_m01365"/>
<dbReference type="Proteomes" id="UP000007953">
    <property type="component" value="Plasmid megaplasmid"/>
</dbReference>
<proteinExistence type="predicted"/>
<evidence type="ECO:0000313" key="2">
    <source>
        <dbReference type="Proteomes" id="UP000007953"/>
    </source>
</evidence>
<accession>F6GAT1</accession>
<dbReference type="EMBL" id="CP002820">
    <property type="protein sequence ID" value="AEG72000.1"/>
    <property type="molecule type" value="Genomic_DNA"/>
</dbReference>
<reference evidence="1 2" key="1">
    <citation type="journal article" date="2011" name="J. Bacteriol.">
        <title>Complete genome sequence of the plant pathogen Ralstonia solanacearum strain Po82.</title>
        <authorList>
            <person name="Xu J."/>
            <person name="Zheng H.J."/>
            <person name="Liu L."/>
            <person name="Pan Z.C."/>
            <person name="Prior P."/>
            <person name="Tang B."/>
            <person name="Xu J.S."/>
            <person name="Zhang H."/>
            <person name="Tian Q."/>
            <person name="Zhang L.Q."/>
            <person name="Feng J."/>
        </authorList>
    </citation>
    <scope>NUCLEOTIDE SEQUENCE [LARGE SCALE GENOMIC DNA]</scope>
    <source>
        <strain evidence="2">Po82</strain>
    </source>
</reference>